<accession>A0A1M6HHY0</accession>
<gene>
    <name evidence="2" type="ORF">SAMN02745165_01841</name>
</gene>
<feature type="domain" description="Methyltransferase type 11" evidence="1">
    <location>
        <begin position="40"/>
        <end position="135"/>
    </location>
</feature>
<dbReference type="RefSeq" id="WP_072908100.1">
    <property type="nucleotide sequence ID" value="NZ_FQZT01000005.1"/>
</dbReference>
<organism evidence="2 3">
    <name type="scientific">Malonomonas rubra DSM 5091</name>
    <dbReference type="NCBI Taxonomy" id="1122189"/>
    <lineage>
        <taxon>Bacteria</taxon>
        <taxon>Pseudomonadati</taxon>
        <taxon>Thermodesulfobacteriota</taxon>
        <taxon>Desulfuromonadia</taxon>
        <taxon>Desulfuromonadales</taxon>
        <taxon>Geopsychrobacteraceae</taxon>
        <taxon>Malonomonas</taxon>
    </lineage>
</organism>
<dbReference type="GO" id="GO:0032259">
    <property type="term" value="P:methylation"/>
    <property type="evidence" value="ECO:0007669"/>
    <property type="project" value="UniProtKB-KW"/>
</dbReference>
<protein>
    <submittedName>
        <fullName evidence="2">Methyltransferase domain-containing protein</fullName>
    </submittedName>
</protein>
<evidence type="ECO:0000313" key="3">
    <source>
        <dbReference type="Proteomes" id="UP000184171"/>
    </source>
</evidence>
<dbReference type="InterPro" id="IPR013216">
    <property type="entry name" value="Methyltransf_11"/>
</dbReference>
<dbReference type="PANTHER" id="PTHR45036:SF1">
    <property type="entry name" value="METHYLTRANSFERASE LIKE 7A"/>
    <property type="match status" value="1"/>
</dbReference>
<evidence type="ECO:0000313" key="2">
    <source>
        <dbReference type="EMBL" id="SHJ21765.1"/>
    </source>
</evidence>
<reference evidence="2 3" key="1">
    <citation type="submission" date="2016-11" db="EMBL/GenBank/DDBJ databases">
        <authorList>
            <person name="Jaros S."/>
            <person name="Januszkiewicz K."/>
            <person name="Wedrychowicz H."/>
        </authorList>
    </citation>
    <scope>NUCLEOTIDE SEQUENCE [LARGE SCALE GENOMIC DNA]</scope>
    <source>
        <strain evidence="2 3">DSM 5091</strain>
    </source>
</reference>
<evidence type="ECO:0000259" key="1">
    <source>
        <dbReference type="Pfam" id="PF08241"/>
    </source>
</evidence>
<dbReference type="OrthoDB" id="9777830at2"/>
<keyword evidence="2" id="KW-0808">Transferase</keyword>
<dbReference type="Gene3D" id="3.40.50.150">
    <property type="entry name" value="Vaccinia Virus protein VP39"/>
    <property type="match status" value="1"/>
</dbReference>
<dbReference type="SUPFAM" id="SSF53335">
    <property type="entry name" value="S-adenosyl-L-methionine-dependent methyltransferases"/>
    <property type="match status" value="1"/>
</dbReference>
<keyword evidence="2" id="KW-0489">Methyltransferase</keyword>
<dbReference type="CDD" id="cd02440">
    <property type="entry name" value="AdoMet_MTases"/>
    <property type="match status" value="1"/>
</dbReference>
<name>A0A1M6HHY0_MALRU</name>
<dbReference type="Proteomes" id="UP000184171">
    <property type="component" value="Unassembled WGS sequence"/>
</dbReference>
<dbReference type="EMBL" id="FQZT01000005">
    <property type="protein sequence ID" value="SHJ21765.1"/>
    <property type="molecule type" value="Genomic_DNA"/>
</dbReference>
<dbReference type="STRING" id="1122189.SAMN02745165_01841"/>
<dbReference type="InterPro" id="IPR052356">
    <property type="entry name" value="Thiol_S-MT"/>
</dbReference>
<dbReference type="GO" id="GO:0008757">
    <property type="term" value="F:S-adenosylmethionine-dependent methyltransferase activity"/>
    <property type="evidence" value="ECO:0007669"/>
    <property type="project" value="InterPro"/>
</dbReference>
<proteinExistence type="predicted"/>
<dbReference type="PANTHER" id="PTHR45036">
    <property type="entry name" value="METHYLTRANSFERASE LIKE 7B"/>
    <property type="match status" value="1"/>
</dbReference>
<sequence length="211" mass="23921">MSFYNRLMAKYYDAAIGATERRCFSPWRSQLLQQAEGDLLEVGAGTGLNLPHYPQQVERLILSEPDPYMRRRLQQKLPIHKQPAQITAWPAEKINLADGSLDTVVSTLVLCSVDSVQQSLQELFRVLKPGGQLLFLEHVIANDASTVRWQKFWEPLWKCACGNCHLTRDTVYKIEEMGMIIKDMTEETITGAPSIVRRAVIGRAQKPHSKA</sequence>
<dbReference type="InterPro" id="IPR029063">
    <property type="entry name" value="SAM-dependent_MTases_sf"/>
</dbReference>
<dbReference type="AlphaFoldDB" id="A0A1M6HHY0"/>
<dbReference type="Pfam" id="PF08241">
    <property type="entry name" value="Methyltransf_11"/>
    <property type="match status" value="1"/>
</dbReference>
<keyword evidence="3" id="KW-1185">Reference proteome</keyword>